<dbReference type="Proteomes" id="UP000000366">
    <property type="component" value="Plasmid RPME01"/>
</dbReference>
<dbReference type="HOGENOM" id="CLU_113623_0_0_4"/>
<keyword evidence="3" id="KW-1185">Reference proteome</keyword>
<evidence type="ECO:0000256" key="1">
    <source>
        <dbReference type="SAM" id="MobiDB-lite"/>
    </source>
</evidence>
<gene>
    <name evidence="2" type="ordered locus">Mpe_B0398</name>
</gene>
<name>A2SNN4_METPP</name>
<organism evidence="2 3">
    <name type="scientific">Methylibium petroleiphilum (strain ATCC BAA-1232 / LMG 22953 / PM1)</name>
    <dbReference type="NCBI Taxonomy" id="420662"/>
    <lineage>
        <taxon>Bacteria</taxon>
        <taxon>Pseudomonadati</taxon>
        <taxon>Pseudomonadota</taxon>
        <taxon>Betaproteobacteria</taxon>
        <taxon>Burkholderiales</taxon>
        <taxon>Sphaerotilaceae</taxon>
        <taxon>Methylibium</taxon>
    </lineage>
</organism>
<dbReference type="InterPro" id="IPR001387">
    <property type="entry name" value="Cro/C1-type_HTH"/>
</dbReference>
<evidence type="ECO:0000313" key="2">
    <source>
        <dbReference type="EMBL" id="ABM97173.1"/>
    </source>
</evidence>
<dbReference type="KEGG" id="mpt:Mpe_B0398"/>
<evidence type="ECO:0000313" key="3">
    <source>
        <dbReference type="Proteomes" id="UP000000366"/>
    </source>
</evidence>
<dbReference type="RefSeq" id="WP_011831761.1">
    <property type="nucleotide sequence ID" value="NC_008826.1"/>
</dbReference>
<proteinExistence type="predicted"/>
<accession>A2SNN4</accession>
<feature type="region of interest" description="Disordered" evidence="1">
    <location>
        <begin position="1"/>
        <end position="31"/>
    </location>
</feature>
<protein>
    <submittedName>
        <fullName evidence="2">Uncharacterized protein</fullName>
    </submittedName>
</protein>
<dbReference type="eggNOG" id="ENOG5032VVQ">
    <property type="taxonomic scope" value="Bacteria"/>
</dbReference>
<geneLocation type="plasmid" evidence="2 3">
    <name>RPME01</name>
</geneLocation>
<sequence length="181" mass="20733">MAKTAQPAAKKTRVARAKPRAEAPEEGDVAEEGPRTIVGTRLINLIRKTLLDRDLPERYVADLMGITSIYWNSMTNGNRRISALPKDKLQRLAEFLEIPLIQVYVLADHFTSADFVVYKHLPGDLERMIEFMRTDPKWLALAPSKKEWDEMPDRTKVLLATLYEQISHRSFLKATKIEIAE</sequence>
<dbReference type="CDD" id="cd00093">
    <property type="entry name" value="HTH_XRE"/>
    <property type="match status" value="1"/>
</dbReference>
<keyword evidence="2" id="KW-0614">Plasmid</keyword>
<dbReference type="EMBL" id="CP000556">
    <property type="protein sequence ID" value="ABM97173.1"/>
    <property type="molecule type" value="Genomic_DNA"/>
</dbReference>
<reference evidence="2 3" key="1">
    <citation type="journal article" date="2007" name="J. Bacteriol.">
        <title>Whole-genome analysis of the methyl tert-butyl ether-degrading beta-proteobacterium Methylibium petroleiphilum PM1.</title>
        <authorList>
            <person name="Kane S.R."/>
            <person name="Chakicherla A.Y."/>
            <person name="Chain P.S.G."/>
            <person name="Schmidt R."/>
            <person name="Shin M.W."/>
            <person name="Legler T.C."/>
            <person name="Scow K.M."/>
            <person name="Larimer F.W."/>
            <person name="Lucas S.M."/>
            <person name="Richardson P.M."/>
            <person name="Hristova K.R."/>
        </authorList>
    </citation>
    <scope>NUCLEOTIDE SEQUENCE [LARGE SCALE GENOMIC DNA]</scope>
    <source>
        <strain evidence="3">ATCC BAA-1232 / LMG 22953 / PM1</strain>
        <plasmid evidence="2 3">RPME01</plasmid>
    </source>
</reference>
<dbReference type="AlphaFoldDB" id="A2SNN4"/>